<dbReference type="EMBL" id="OBEA01000003">
    <property type="protein sequence ID" value="SNY50658.1"/>
    <property type="molecule type" value="Genomic_DNA"/>
</dbReference>
<dbReference type="PANTHER" id="PTHR34848:SF1">
    <property type="entry name" value="BIFUNCTIONAL ADENOSYLCOBALAMIN BIOSYNTHESIS PROTEIN COBU"/>
    <property type="match status" value="1"/>
</dbReference>
<reference evidence="18 19" key="1">
    <citation type="submission" date="2017-09" db="EMBL/GenBank/DDBJ databases">
        <authorList>
            <person name="Ehlers B."/>
            <person name="Leendertz F.H."/>
        </authorList>
    </citation>
    <scope>NUCLEOTIDE SEQUENCE [LARGE SCALE GENOMIC DNA]</scope>
    <source>
        <strain evidence="18 19">CGMCC 1.12662</strain>
    </source>
</reference>
<evidence type="ECO:0000256" key="13">
    <source>
        <dbReference type="ARBA" id="ARBA00023134"/>
    </source>
</evidence>
<dbReference type="InterPro" id="IPR027417">
    <property type="entry name" value="P-loop_NTPase"/>
</dbReference>
<evidence type="ECO:0000256" key="2">
    <source>
        <dbReference type="ARBA" id="ARBA00000711"/>
    </source>
</evidence>
<keyword evidence="9 14" id="KW-0808">Transferase</keyword>
<dbReference type="UniPathway" id="UPA00148">
    <property type="reaction ID" value="UER00236"/>
</dbReference>
<dbReference type="Proteomes" id="UP000231702">
    <property type="component" value="Unassembled WGS sequence"/>
</dbReference>
<dbReference type="AlphaFoldDB" id="A0A285IRN9"/>
<evidence type="ECO:0000313" key="18">
    <source>
        <dbReference type="EMBL" id="SNY50658.1"/>
    </source>
</evidence>
<protein>
    <recommendedName>
        <fullName evidence="14">Bifunctional adenosylcobalamin biosynthesis protein</fullName>
        <ecNumber evidence="14">2.7.1.156</ecNumber>
        <ecNumber evidence="14">2.7.7.62</ecNumber>
    </recommendedName>
</protein>
<dbReference type="EMBL" id="PGTD01000007">
    <property type="protein sequence ID" value="PJE31879.1"/>
    <property type="molecule type" value="Genomic_DNA"/>
</dbReference>
<dbReference type="CDD" id="cd00544">
    <property type="entry name" value="CobU"/>
    <property type="match status" value="1"/>
</dbReference>
<keyword evidence="20" id="KW-1185">Reference proteome</keyword>
<evidence type="ECO:0000256" key="6">
    <source>
        <dbReference type="ARBA" id="ARBA00005159"/>
    </source>
</evidence>
<name>A0A285IRN9_9RHOB</name>
<gene>
    <name evidence="17" type="ORF">CVM39_01890</name>
    <name evidence="18" type="ORF">SAMN06297129_1912</name>
</gene>
<evidence type="ECO:0000256" key="5">
    <source>
        <dbReference type="ARBA" id="ARBA00004692"/>
    </source>
</evidence>
<evidence type="ECO:0000256" key="4">
    <source>
        <dbReference type="ARBA" id="ARBA00003889"/>
    </source>
</evidence>
<evidence type="ECO:0000256" key="9">
    <source>
        <dbReference type="ARBA" id="ARBA00022679"/>
    </source>
</evidence>
<comment type="similarity">
    <text evidence="7 14">Belongs to the CobU/CobP family.</text>
</comment>
<dbReference type="GO" id="GO:0043752">
    <property type="term" value="F:adenosylcobinamide kinase activity"/>
    <property type="evidence" value="ECO:0007669"/>
    <property type="project" value="UniProtKB-EC"/>
</dbReference>
<sequence length="175" mass="18478">MSREKILVLGGAASGKSEFAEELVCGFGAERLYIASGQAHDAEMEAKIQIHRDRRGAGWQVVEAPLEIGAALGGSLPVLFDCATMWLSNHLFAGSDMARAEARLLADIASHPAPLVTVSNEVGQGIVPGDALSRQFREAQGRLNIALARQADCVVQVVAGLPNVLKGAHLLEGRT</sequence>
<dbReference type="InterPro" id="IPR003203">
    <property type="entry name" value="CobU/CobP"/>
</dbReference>
<evidence type="ECO:0000313" key="20">
    <source>
        <dbReference type="Proteomes" id="UP000231702"/>
    </source>
</evidence>
<comment type="catalytic activity">
    <reaction evidence="3">
        <text>adenosylcob(III)inamide + GTP = adenosylcob(III)inamide phosphate + GDP + H(+)</text>
        <dbReference type="Rhea" id="RHEA:15765"/>
        <dbReference type="ChEBI" id="CHEBI:2480"/>
        <dbReference type="ChEBI" id="CHEBI:15378"/>
        <dbReference type="ChEBI" id="CHEBI:37565"/>
        <dbReference type="ChEBI" id="CHEBI:58189"/>
        <dbReference type="ChEBI" id="CHEBI:58502"/>
        <dbReference type="EC" id="2.7.1.156"/>
    </reaction>
</comment>
<dbReference type="EC" id="2.7.7.62" evidence="14"/>
<proteinExistence type="inferred from homology"/>
<dbReference type="Pfam" id="PF02283">
    <property type="entry name" value="CobU"/>
    <property type="match status" value="1"/>
</dbReference>
<evidence type="ECO:0000256" key="3">
    <source>
        <dbReference type="ARBA" id="ARBA00001522"/>
    </source>
</evidence>
<comment type="function">
    <text evidence="4 14">Catalyzes ATP-dependent phosphorylation of adenosylcobinamide and addition of GMP to adenosylcobinamide phosphate.</text>
</comment>
<dbReference type="Proteomes" id="UP000231655">
    <property type="component" value="Unassembled WGS sequence"/>
</dbReference>
<evidence type="ECO:0000256" key="16">
    <source>
        <dbReference type="PIRSR" id="PIRSR006135-2"/>
    </source>
</evidence>
<keyword evidence="11 14" id="KW-0418">Kinase</keyword>
<evidence type="ECO:0000313" key="19">
    <source>
        <dbReference type="Proteomes" id="UP000231655"/>
    </source>
</evidence>
<dbReference type="GO" id="GO:0005525">
    <property type="term" value="F:GTP binding"/>
    <property type="evidence" value="ECO:0007669"/>
    <property type="project" value="UniProtKB-UniRule"/>
</dbReference>
<evidence type="ECO:0000256" key="8">
    <source>
        <dbReference type="ARBA" id="ARBA00022573"/>
    </source>
</evidence>
<comment type="catalytic activity">
    <reaction evidence="2 14">
        <text>adenosylcob(III)inamide phosphate + GTP + H(+) = adenosylcob(III)inamide-GDP + diphosphate</text>
        <dbReference type="Rhea" id="RHEA:22712"/>
        <dbReference type="ChEBI" id="CHEBI:15378"/>
        <dbReference type="ChEBI" id="CHEBI:33019"/>
        <dbReference type="ChEBI" id="CHEBI:37565"/>
        <dbReference type="ChEBI" id="CHEBI:58502"/>
        <dbReference type="ChEBI" id="CHEBI:60487"/>
        <dbReference type="EC" id="2.7.7.62"/>
    </reaction>
</comment>
<feature type="binding site" evidence="16">
    <location>
        <begin position="35"/>
        <end position="37"/>
    </location>
    <ligand>
        <name>GTP</name>
        <dbReference type="ChEBI" id="CHEBI:37565"/>
    </ligand>
</feature>
<evidence type="ECO:0000256" key="11">
    <source>
        <dbReference type="ARBA" id="ARBA00022777"/>
    </source>
</evidence>
<dbReference type="OrthoDB" id="9788370at2"/>
<dbReference type="PIRSF" id="PIRSF006135">
    <property type="entry name" value="CobU"/>
    <property type="match status" value="1"/>
</dbReference>
<reference evidence="17 20" key="2">
    <citation type="journal article" date="2018" name="Int. J. Syst. Evol. Microbiol.">
        <title>Pseudooceanicola lipolyticus sp. nov., a marine alphaproteobacterium, reclassification of Oceanicola flagellatus as Pseudooceanicola flagellatus comb. nov. and emended description of the genus Pseudooceanicola.</title>
        <authorList>
            <person name="Huang M.-M."/>
            <person name="Guo L.-L."/>
            <person name="Wu Y.-H."/>
            <person name="Lai Q.-L."/>
            <person name="Shao Z.-Z."/>
            <person name="Wang C.-S."/>
            <person name="Wu M."/>
            <person name="Xu X.-W."/>
        </authorList>
    </citation>
    <scope>NUCLEOTIDE SEQUENCE [LARGE SCALE GENOMIC DNA]</scope>
    <source>
        <strain evidence="17 20">Ar-45</strain>
    </source>
</reference>
<feature type="active site" description="GMP-histidine intermediate" evidence="15">
    <location>
        <position position="51"/>
    </location>
</feature>
<comment type="catalytic activity">
    <reaction evidence="1 14">
        <text>adenosylcob(III)inamide + ATP = adenosylcob(III)inamide phosphate + ADP + H(+)</text>
        <dbReference type="Rhea" id="RHEA:15769"/>
        <dbReference type="ChEBI" id="CHEBI:2480"/>
        <dbReference type="ChEBI" id="CHEBI:15378"/>
        <dbReference type="ChEBI" id="CHEBI:30616"/>
        <dbReference type="ChEBI" id="CHEBI:58502"/>
        <dbReference type="ChEBI" id="CHEBI:456216"/>
        <dbReference type="EC" id="2.7.1.156"/>
    </reaction>
</comment>
<comment type="pathway">
    <text evidence="6 14">Cofactor biosynthesis; adenosylcobalamin biosynthesis; adenosylcobalamin from cob(II)yrinate a,c-diamide: step 5/7.</text>
</comment>
<keyword evidence="13 14" id="KW-0342">GTP-binding</keyword>
<evidence type="ECO:0000256" key="12">
    <source>
        <dbReference type="ARBA" id="ARBA00022840"/>
    </source>
</evidence>
<dbReference type="GO" id="GO:0005524">
    <property type="term" value="F:ATP binding"/>
    <property type="evidence" value="ECO:0007669"/>
    <property type="project" value="UniProtKB-UniRule"/>
</dbReference>
<dbReference type="EC" id="2.7.1.156" evidence="14"/>
<evidence type="ECO:0000313" key="17">
    <source>
        <dbReference type="EMBL" id="PJE31879.1"/>
    </source>
</evidence>
<feature type="binding site" evidence="16">
    <location>
        <position position="63"/>
    </location>
    <ligand>
        <name>GTP</name>
        <dbReference type="ChEBI" id="CHEBI:37565"/>
    </ligand>
</feature>
<evidence type="ECO:0000256" key="10">
    <source>
        <dbReference type="ARBA" id="ARBA00022741"/>
    </source>
</evidence>
<feature type="binding site" evidence="16">
    <location>
        <begin position="52"/>
        <end position="55"/>
    </location>
    <ligand>
        <name>GTP</name>
        <dbReference type="ChEBI" id="CHEBI:37565"/>
    </ligand>
</feature>
<dbReference type="SUPFAM" id="SSF52540">
    <property type="entry name" value="P-loop containing nucleoside triphosphate hydrolases"/>
    <property type="match status" value="1"/>
</dbReference>
<feature type="binding site" evidence="16">
    <location>
        <begin position="10"/>
        <end position="17"/>
    </location>
    <ligand>
        <name>GTP</name>
        <dbReference type="ChEBI" id="CHEBI:37565"/>
    </ligand>
</feature>
<organism evidence="18 19">
    <name type="scientific">Pseudooceanicola antarcticus</name>
    <dbReference type="NCBI Taxonomy" id="1247613"/>
    <lineage>
        <taxon>Bacteria</taxon>
        <taxon>Pseudomonadati</taxon>
        <taxon>Pseudomonadota</taxon>
        <taxon>Alphaproteobacteria</taxon>
        <taxon>Rhodobacterales</taxon>
        <taxon>Paracoccaceae</taxon>
        <taxon>Pseudooceanicola</taxon>
    </lineage>
</organism>
<keyword evidence="12 14" id="KW-0067">ATP-binding</keyword>
<keyword evidence="8 14" id="KW-0169">Cobalamin biosynthesis</keyword>
<evidence type="ECO:0000256" key="15">
    <source>
        <dbReference type="PIRSR" id="PIRSR006135-1"/>
    </source>
</evidence>
<accession>A0A285IRN9</accession>
<dbReference type="PANTHER" id="PTHR34848">
    <property type="match status" value="1"/>
</dbReference>
<dbReference type="GO" id="GO:0009236">
    <property type="term" value="P:cobalamin biosynthetic process"/>
    <property type="evidence" value="ECO:0007669"/>
    <property type="project" value="UniProtKB-UniRule"/>
</dbReference>
<evidence type="ECO:0000256" key="14">
    <source>
        <dbReference type="PIRNR" id="PIRNR006135"/>
    </source>
</evidence>
<evidence type="ECO:0000256" key="7">
    <source>
        <dbReference type="ARBA" id="ARBA00007490"/>
    </source>
</evidence>
<dbReference type="GO" id="GO:0008820">
    <property type="term" value="F:cobinamide phosphate guanylyltransferase activity"/>
    <property type="evidence" value="ECO:0007669"/>
    <property type="project" value="UniProtKB-UniRule"/>
</dbReference>
<keyword evidence="10 14" id="KW-0547">Nucleotide-binding</keyword>
<comment type="pathway">
    <text evidence="5 14">Cofactor biosynthesis; adenosylcobalamin biosynthesis; adenosylcobalamin from cob(II)yrinate a,c-diamide: step 6/7.</text>
</comment>
<feature type="binding site" evidence="16">
    <location>
        <position position="81"/>
    </location>
    <ligand>
        <name>GTP</name>
        <dbReference type="ChEBI" id="CHEBI:37565"/>
    </ligand>
</feature>
<keyword evidence="18" id="KW-0548">Nucleotidyltransferase</keyword>
<evidence type="ECO:0000256" key="1">
    <source>
        <dbReference type="ARBA" id="ARBA00000312"/>
    </source>
</evidence>
<dbReference type="RefSeq" id="WP_097145655.1">
    <property type="nucleotide sequence ID" value="NZ_OBEA01000003.1"/>
</dbReference>
<dbReference type="Gene3D" id="3.40.50.300">
    <property type="entry name" value="P-loop containing nucleotide triphosphate hydrolases"/>
    <property type="match status" value="1"/>
</dbReference>